<dbReference type="Ensembl" id="ENSSOCT00000021945.1">
    <property type="protein sequence ID" value="ENSSOCP00000021411.1"/>
    <property type="gene ID" value="ENSSOCG00000015982.1"/>
</dbReference>
<sequence>RDPWIVLIRCQNQGEQPARCLPPEPRGTARCLPPEPRGTARCLPPEPRGTARCLPPEPRGTARCLPTSLHGVIPRKHHLEELLQDPAS</sequence>
<proteinExistence type="predicted"/>
<dbReference type="AlphaFoldDB" id="A0A8D0FZH7"/>
<reference evidence="1" key="1">
    <citation type="submission" date="2025-08" db="UniProtKB">
        <authorList>
            <consortium name="Ensembl"/>
        </authorList>
    </citation>
    <scope>IDENTIFICATION</scope>
</reference>
<keyword evidence="2" id="KW-1185">Reference proteome</keyword>
<protein>
    <submittedName>
        <fullName evidence="1">Uncharacterized protein</fullName>
    </submittedName>
</protein>
<name>A0A8D0FZH7_STROC</name>
<evidence type="ECO:0000313" key="1">
    <source>
        <dbReference type="Ensembl" id="ENSSOCP00000021411.1"/>
    </source>
</evidence>
<evidence type="ECO:0000313" key="2">
    <source>
        <dbReference type="Proteomes" id="UP000694551"/>
    </source>
</evidence>
<organism evidence="1 2">
    <name type="scientific">Strix occidentalis caurina</name>
    <name type="common">northern spotted owl</name>
    <dbReference type="NCBI Taxonomy" id="311401"/>
    <lineage>
        <taxon>Eukaryota</taxon>
        <taxon>Metazoa</taxon>
        <taxon>Chordata</taxon>
        <taxon>Craniata</taxon>
        <taxon>Vertebrata</taxon>
        <taxon>Euteleostomi</taxon>
        <taxon>Archelosauria</taxon>
        <taxon>Archosauria</taxon>
        <taxon>Dinosauria</taxon>
        <taxon>Saurischia</taxon>
        <taxon>Theropoda</taxon>
        <taxon>Coelurosauria</taxon>
        <taxon>Aves</taxon>
        <taxon>Neognathae</taxon>
        <taxon>Neoaves</taxon>
        <taxon>Telluraves</taxon>
        <taxon>Strigiformes</taxon>
        <taxon>Strigidae</taxon>
        <taxon>Strix</taxon>
    </lineage>
</organism>
<reference evidence="1" key="2">
    <citation type="submission" date="2025-09" db="UniProtKB">
        <authorList>
            <consortium name="Ensembl"/>
        </authorList>
    </citation>
    <scope>IDENTIFICATION</scope>
</reference>
<dbReference type="Proteomes" id="UP000694551">
    <property type="component" value="Unplaced"/>
</dbReference>
<accession>A0A8D0FZH7</accession>